<name>A0A6J4S5D1_9ACTN</name>
<dbReference type="NCBIfam" id="NF033545">
    <property type="entry name" value="transpos_IS630"/>
    <property type="match status" value="1"/>
</dbReference>
<organism evidence="3">
    <name type="scientific">uncultured Solirubrobacteraceae bacterium</name>
    <dbReference type="NCBI Taxonomy" id="1162706"/>
    <lineage>
        <taxon>Bacteria</taxon>
        <taxon>Bacillati</taxon>
        <taxon>Actinomycetota</taxon>
        <taxon>Thermoleophilia</taxon>
        <taxon>Solirubrobacterales</taxon>
        <taxon>Solirubrobacteraceae</taxon>
        <taxon>environmental samples</taxon>
    </lineage>
</organism>
<evidence type="ECO:0008006" key="4">
    <source>
        <dbReference type="Google" id="ProtNLM"/>
    </source>
</evidence>
<dbReference type="Pfam" id="PF13551">
    <property type="entry name" value="HTH_29"/>
    <property type="match status" value="1"/>
</dbReference>
<dbReference type="InterPro" id="IPR038717">
    <property type="entry name" value="Tc1-like_DDE_dom"/>
</dbReference>
<dbReference type="PANTHER" id="PTHR46564:SF1">
    <property type="entry name" value="TRANSPOSASE"/>
    <property type="match status" value="1"/>
</dbReference>
<evidence type="ECO:0000259" key="1">
    <source>
        <dbReference type="Pfam" id="PF13358"/>
    </source>
</evidence>
<gene>
    <name evidence="3" type="ORF">AVDCRST_MAG53-986</name>
</gene>
<dbReference type="SUPFAM" id="SSF46689">
    <property type="entry name" value="Homeodomain-like"/>
    <property type="match status" value="1"/>
</dbReference>
<proteinExistence type="predicted"/>
<feature type="domain" description="Tc1-like transposase DDE" evidence="1">
    <location>
        <begin position="170"/>
        <end position="311"/>
    </location>
</feature>
<evidence type="ECO:0000259" key="2">
    <source>
        <dbReference type="Pfam" id="PF13592"/>
    </source>
</evidence>
<accession>A0A6J4S5D1</accession>
<dbReference type="InterPro" id="IPR025959">
    <property type="entry name" value="Winged_HTH_dom"/>
</dbReference>
<dbReference type="EMBL" id="CADCVR010000032">
    <property type="protein sequence ID" value="CAA9485748.1"/>
    <property type="molecule type" value="Genomic_DNA"/>
</dbReference>
<reference evidence="3" key="1">
    <citation type="submission" date="2020-02" db="EMBL/GenBank/DDBJ databases">
        <authorList>
            <person name="Meier V. D."/>
        </authorList>
    </citation>
    <scope>NUCLEOTIDE SEQUENCE</scope>
    <source>
        <strain evidence="3">AVDCRST_MAG53</strain>
    </source>
</reference>
<sequence>MKRDARSLPQIAQEELRRTAIRLVEEGATQEQAASVVGVRRQAVGRWVKAHRAGGDQALAARRRGRRGGHTKLTEAQQLKIAGLVAGKNPDQLSLPGFLWTRALVALLIEQTFDLRVGEETAGRYLRAWGMSPQKPMRRAYEQSDEAVRRWLEERYPEIEAAARRENAEILWADEMGMRFDHTAGRTWAPVGKTPVVKGTGKRFKTNMIAAISNKGTLRFRVFEERFTGPVFLDFIKRLIAGNHGRKVVLIVDGHPAHRARIVREFVEAHPEQIELHFLPGYSPELNPAECLNNDVKANALGRKRPTTLTELVADIRALLRSRQKQPWRVARYFRERHVTYAQA</sequence>
<protein>
    <recommendedName>
        <fullName evidence="4">Mobile element protein</fullName>
    </recommendedName>
</protein>
<dbReference type="GO" id="GO:0003676">
    <property type="term" value="F:nucleic acid binding"/>
    <property type="evidence" value="ECO:0007669"/>
    <property type="project" value="InterPro"/>
</dbReference>
<dbReference type="Gene3D" id="3.30.420.10">
    <property type="entry name" value="Ribonuclease H-like superfamily/Ribonuclease H"/>
    <property type="match status" value="1"/>
</dbReference>
<feature type="domain" description="Winged helix-turn helix" evidence="2">
    <location>
        <begin position="99"/>
        <end position="154"/>
    </location>
</feature>
<dbReference type="InterPro" id="IPR036397">
    <property type="entry name" value="RNaseH_sf"/>
</dbReference>
<dbReference type="InterPro" id="IPR047655">
    <property type="entry name" value="Transpos_IS630-like"/>
</dbReference>
<dbReference type="Pfam" id="PF13358">
    <property type="entry name" value="DDE_3"/>
    <property type="match status" value="1"/>
</dbReference>
<dbReference type="Pfam" id="PF13592">
    <property type="entry name" value="HTH_33"/>
    <property type="match status" value="1"/>
</dbReference>
<evidence type="ECO:0000313" key="3">
    <source>
        <dbReference type="EMBL" id="CAA9485748.1"/>
    </source>
</evidence>
<dbReference type="AlphaFoldDB" id="A0A6J4S5D1"/>
<dbReference type="PANTHER" id="PTHR46564">
    <property type="entry name" value="TRANSPOSASE"/>
    <property type="match status" value="1"/>
</dbReference>
<dbReference type="InterPro" id="IPR009057">
    <property type="entry name" value="Homeodomain-like_sf"/>
</dbReference>